<evidence type="ECO:0008006" key="3">
    <source>
        <dbReference type="Google" id="ProtNLM"/>
    </source>
</evidence>
<reference evidence="1 2" key="1">
    <citation type="submission" date="2023-03" db="EMBL/GenBank/DDBJ databases">
        <title>WGS of Methanotrichaceae archaeon Mx.</title>
        <authorList>
            <person name="Sorokin D.Y."/>
            <person name="Merkel A.Y."/>
        </authorList>
    </citation>
    <scope>NUCLEOTIDE SEQUENCE [LARGE SCALE GENOMIC DNA]</scope>
    <source>
        <strain evidence="1 2">Mx</strain>
    </source>
</reference>
<keyword evidence="2" id="KW-1185">Reference proteome</keyword>
<accession>A0ABT5XAF6</accession>
<name>A0ABT5XAF6_9EURY</name>
<dbReference type="RefSeq" id="WP_316967401.1">
    <property type="nucleotide sequence ID" value="NZ_JARFPK010000054.1"/>
</dbReference>
<protein>
    <recommendedName>
        <fullName evidence="3">Type II toxin-antitoxin system RelE/ParE family toxin</fullName>
    </recommendedName>
</protein>
<dbReference type="EMBL" id="JARFPK010000054">
    <property type="protein sequence ID" value="MDF0591674.1"/>
    <property type="molecule type" value="Genomic_DNA"/>
</dbReference>
<evidence type="ECO:0000313" key="1">
    <source>
        <dbReference type="EMBL" id="MDF0591674.1"/>
    </source>
</evidence>
<evidence type="ECO:0000313" key="2">
    <source>
        <dbReference type="Proteomes" id="UP001220010"/>
    </source>
</evidence>
<gene>
    <name evidence="1" type="ORF">P0O15_10940</name>
</gene>
<organism evidence="1 2">
    <name type="scientific">Candidatus Methanocrinis natronophilus</name>
    <dbReference type="NCBI Taxonomy" id="3033396"/>
    <lineage>
        <taxon>Archaea</taxon>
        <taxon>Methanobacteriati</taxon>
        <taxon>Methanobacteriota</taxon>
        <taxon>Stenosarchaea group</taxon>
        <taxon>Methanomicrobia</taxon>
        <taxon>Methanotrichales</taxon>
        <taxon>Methanotrichaceae</taxon>
        <taxon>Methanocrinis</taxon>
    </lineage>
</organism>
<dbReference type="SUPFAM" id="SSF143011">
    <property type="entry name" value="RelE-like"/>
    <property type="match status" value="1"/>
</dbReference>
<dbReference type="Proteomes" id="UP001220010">
    <property type="component" value="Unassembled WGS sequence"/>
</dbReference>
<dbReference type="Gene3D" id="3.30.2310.20">
    <property type="entry name" value="RelE-like"/>
    <property type="match status" value="1"/>
</dbReference>
<sequence length="101" mass="11798">MVGNRYEIMINEGPRKTLENIHDKDEKTAKIISDHIVKLEDDPYTPRSGTDIDHIEASNPKKYRLRIGAQIRVEYTVNNTDRTVTITKIDPTKRRKSDYKK</sequence>
<comment type="caution">
    <text evidence="1">The sequence shown here is derived from an EMBL/GenBank/DDBJ whole genome shotgun (WGS) entry which is preliminary data.</text>
</comment>
<proteinExistence type="predicted"/>
<dbReference type="InterPro" id="IPR035093">
    <property type="entry name" value="RelE/ParE_toxin_dom_sf"/>
</dbReference>